<evidence type="ECO:0000256" key="14">
    <source>
        <dbReference type="ARBA" id="ARBA00048294"/>
    </source>
</evidence>
<feature type="domain" description="NarG-like" evidence="18">
    <location>
        <begin position="7"/>
        <end position="226"/>
    </location>
</feature>
<proteinExistence type="predicted"/>
<keyword evidence="20" id="KW-1185">Reference proteome</keyword>
<keyword evidence="6 17" id="KW-0812">Transmembrane</keyword>
<dbReference type="GO" id="GO:0009325">
    <property type="term" value="C:nitrate reductase complex"/>
    <property type="evidence" value="ECO:0007669"/>
    <property type="project" value="InterPro"/>
</dbReference>
<feature type="binding site" description="axial binding residue" evidence="16">
    <location>
        <position position="66"/>
    </location>
    <ligand>
        <name>heme b</name>
        <dbReference type="ChEBI" id="CHEBI:60344"/>
        <label>2</label>
    </ligand>
    <ligandPart>
        <name>Fe</name>
        <dbReference type="ChEBI" id="CHEBI:18248"/>
    </ligandPart>
</feature>
<feature type="binding site" description="axial binding residue" evidence="16">
    <location>
        <position position="206"/>
    </location>
    <ligand>
        <name>heme b</name>
        <dbReference type="ChEBI" id="CHEBI:60344"/>
        <label>1</label>
    </ligand>
    <ligandPart>
        <name>Fe</name>
        <dbReference type="ChEBI" id="CHEBI:18248"/>
    </ligandPart>
</feature>
<feature type="binding site" description="axial binding residue" evidence="16">
    <location>
        <position position="188"/>
    </location>
    <ligand>
        <name>heme b</name>
        <dbReference type="ChEBI" id="CHEBI:60344"/>
        <label>1</label>
    </ligand>
    <ligandPart>
        <name>Fe</name>
        <dbReference type="ChEBI" id="CHEBI:18248"/>
    </ligandPart>
</feature>
<evidence type="ECO:0000256" key="8">
    <source>
        <dbReference type="ARBA" id="ARBA00022982"/>
    </source>
</evidence>
<dbReference type="NCBIfam" id="TIGR00351">
    <property type="entry name" value="narI"/>
    <property type="match status" value="1"/>
</dbReference>
<evidence type="ECO:0000256" key="17">
    <source>
        <dbReference type="SAM" id="Phobius"/>
    </source>
</evidence>
<dbReference type="FunFam" id="1.20.950.20:FF:000001">
    <property type="entry name" value="Respiratory nitrate reductase subunit gamma"/>
    <property type="match status" value="1"/>
</dbReference>
<keyword evidence="8" id="KW-0249">Electron transport</keyword>
<dbReference type="PANTHER" id="PTHR30598">
    <property type="entry name" value="NITRATE REDUCTASE PRIVATE CHAPERONE, REDOX ENZYME MATURATION PROTEIN REMP FAMILY"/>
    <property type="match status" value="1"/>
</dbReference>
<dbReference type="InterPro" id="IPR051936">
    <property type="entry name" value="Heme-iron_electron_transfer"/>
</dbReference>
<feature type="transmembrane region" description="Helical" evidence="17">
    <location>
        <begin position="48"/>
        <end position="69"/>
    </location>
</feature>
<dbReference type="GO" id="GO:0009055">
    <property type="term" value="F:electron transfer activity"/>
    <property type="evidence" value="ECO:0007669"/>
    <property type="project" value="TreeGrafter"/>
</dbReference>
<evidence type="ECO:0000259" key="18">
    <source>
        <dbReference type="Pfam" id="PF02665"/>
    </source>
</evidence>
<reference evidence="20" key="1">
    <citation type="journal article" date="2024" name="Int. J. Syst. Evol. Microbiol.">
        <title>Methylomarinovum tepidoasis sp. nov., a moderately thermophilic methanotroph of the family Methylothermaceae isolated from a deep-sea hydrothermal field.</title>
        <authorList>
            <person name="Hirayama H."/>
            <person name="Takaki Y."/>
            <person name="Abe M."/>
            <person name="Miyazaki M."/>
            <person name="Uematsu K."/>
            <person name="Matsui Y."/>
            <person name="Takai K."/>
        </authorList>
    </citation>
    <scope>NUCLEOTIDE SEQUENCE [LARGE SCALE GENOMIC DNA]</scope>
    <source>
        <strain evidence="20">IN45</strain>
    </source>
</reference>
<dbReference type="PANTHER" id="PTHR30598:SF3">
    <property type="entry name" value="RESPIRATORY NITRATE REDUCTASE 1 GAMMA CHAIN"/>
    <property type="match status" value="1"/>
</dbReference>
<keyword evidence="11 16" id="KW-0408">Iron</keyword>
<dbReference type="EMBL" id="AP024718">
    <property type="protein sequence ID" value="BCX87673.1"/>
    <property type="molecule type" value="Genomic_DNA"/>
</dbReference>
<dbReference type="GO" id="GO:0020037">
    <property type="term" value="F:heme binding"/>
    <property type="evidence" value="ECO:0007669"/>
    <property type="project" value="TreeGrafter"/>
</dbReference>
<evidence type="ECO:0000256" key="2">
    <source>
        <dbReference type="ARBA" id="ARBA00012500"/>
    </source>
</evidence>
<dbReference type="InterPro" id="IPR023234">
    <property type="entry name" value="NarG-like_domain"/>
</dbReference>
<dbReference type="Gene3D" id="1.20.950.20">
    <property type="entry name" value="Transmembrane di-heme cytochromes, Chain C"/>
    <property type="match status" value="1"/>
</dbReference>
<name>A0AAU9BW84_9GAMM</name>
<keyword evidence="5 16" id="KW-0349">Heme</keyword>
<keyword evidence="12" id="KW-0534">Nitrate assimilation</keyword>
<comment type="subcellular location">
    <subcellularLocation>
        <location evidence="1">Cell membrane</location>
        <topology evidence="1">Multi-pass membrane protein</topology>
    </subcellularLocation>
</comment>
<evidence type="ECO:0000256" key="7">
    <source>
        <dbReference type="ARBA" id="ARBA00022723"/>
    </source>
</evidence>
<evidence type="ECO:0000256" key="1">
    <source>
        <dbReference type="ARBA" id="ARBA00004651"/>
    </source>
</evidence>
<keyword evidence="7" id="KW-0479">Metal-binding</keyword>
<dbReference type="InterPro" id="IPR003816">
    <property type="entry name" value="Nitrate_red_gam"/>
</dbReference>
<sequence>MNTLNFWLFGVYPYIALTVLAAGSILRYECAPYSWRAGSSQLLRRRQLIWGSILFHTGVLIVFFGHLIGMLTPIQVFHWIGIEAGTKQVMAIVVGGIAGTVSLTGALVLLHRRLTDPRIRANTAFADLAILVLLTLQLALGLLTIPASMGHLDGSEMVKFMAWALGIFTFDPEAWTYVADVAPVFKLHIFLGLTIFLVFPFTRLVHMLSAPVYYLLRPGWQLVRSKKPLNPTA</sequence>
<dbReference type="InterPro" id="IPR036197">
    <property type="entry name" value="NarG-like_sf"/>
</dbReference>
<evidence type="ECO:0000256" key="3">
    <source>
        <dbReference type="ARBA" id="ARBA00022448"/>
    </source>
</evidence>
<evidence type="ECO:0000256" key="10">
    <source>
        <dbReference type="ARBA" id="ARBA00023002"/>
    </source>
</evidence>
<gene>
    <name evidence="19" type="ORF">MIN45_P0040</name>
</gene>
<dbReference type="GO" id="GO:0042128">
    <property type="term" value="P:nitrate assimilation"/>
    <property type="evidence" value="ECO:0007669"/>
    <property type="project" value="UniProtKB-KW"/>
</dbReference>
<dbReference type="AlphaFoldDB" id="A0AAU9BW84"/>
<evidence type="ECO:0000256" key="5">
    <source>
        <dbReference type="ARBA" id="ARBA00022617"/>
    </source>
</evidence>
<evidence type="ECO:0000313" key="19">
    <source>
        <dbReference type="EMBL" id="BCX87673.1"/>
    </source>
</evidence>
<evidence type="ECO:0000256" key="15">
    <source>
        <dbReference type="ARBA" id="ARBA00063882"/>
    </source>
</evidence>
<comment type="subunit">
    <text evidence="15">Dimer of heterotrimers each composed of an alpha, a beta and a gamma chain. Alpha and beta are catalytic chains; gamma chains are involved in binding the enzyme complex to the cytoplasmic membrane.</text>
</comment>
<accession>A0AAU9BW84</accession>
<comment type="catalytic activity">
    <reaction evidence="14">
        <text>nitrate + a quinol = a quinone + nitrite + H2O</text>
        <dbReference type="Rhea" id="RHEA:56144"/>
        <dbReference type="ChEBI" id="CHEBI:15377"/>
        <dbReference type="ChEBI" id="CHEBI:16301"/>
        <dbReference type="ChEBI" id="CHEBI:17632"/>
        <dbReference type="ChEBI" id="CHEBI:24646"/>
        <dbReference type="ChEBI" id="CHEBI:132124"/>
        <dbReference type="EC" id="1.7.5.1"/>
    </reaction>
</comment>
<keyword evidence="3" id="KW-0813">Transport</keyword>
<dbReference type="Pfam" id="PF02665">
    <property type="entry name" value="Nitrate_red_gam"/>
    <property type="match status" value="1"/>
</dbReference>
<feature type="transmembrane region" description="Helical" evidence="17">
    <location>
        <begin position="6"/>
        <end position="28"/>
    </location>
</feature>
<organism evidence="19 20">
    <name type="scientific">Methylomarinovum tepidoasis</name>
    <dbReference type="NCBI Taxonomy" id="2840183"/>
    <lineage>
        <taxon>Bacteria</taxon>
        <taxon>Pseudomonadati</taxon>
        <taxon>Pseudomonadota</taxon>
        <taxon>Gammaproteobacteria</taxon>
        <taxon>Methylococcales</taxon>
        <taxon>Methylothermaceae</taxon>
        <taxon>Methylomarinovum</taxon>
    </lineage>
</organism>
<dbReference type="GO" id="GO:0019645">
    <property type="term" value="P:anaerobic electron transport chain"/>
    <property type="evidence" value="ECO:0007669"/>
    <property type="project" value="UniProtKB-ARBA"/>
</dbReference>
<dbReference type="GO" id="GO:0160182">
    <property type="term" value="F:nitrate reductase (quinone) activity"/>
    <property type="evidence" value="ECO:0007669"/>
    <property type="project" value="UniProtKB-EC"/>
</dbReference>
<protein>
    <recommendedName>
        <fullName evidence="2">nitrate reductase (quinone)</fullName>
        <ecNumber evidence="2">1.7.5.1</ecNumber>
    </recommendedName>
</protein>
<keyword evidence="10 19" id="KW-0560">Oxidoreductase</keyword>
<keyword evidence="9 17" id="KW-1133">Transmembrane helix</keyword>
<dbReference type="Proteomes" id="UP001321450">
    <property type="component" value="Chromosome"/>
</dbReference>
<feature type="transmembrane region" description="Helical" evidence="17">
    <location>
        <begin position="122"/>
        <end position="145"/>
    </location>
</feature>
<keyword evidence="4" id="KW-1003">Cell membrane</keyword>
<evidence type="ECO:0000313" key="20">
    <source>
        <dbReference type="Proteomes" id="UP001321450"/>
    </source>
</evidence>
<evidence type="ECO:0000256" key="13">
    <source>
        <dbReference type="ARBA" id="ARBA00023136"/>
    </source>
</evidence>
<feature type="transmembrane region" description="Helical" evidence="17">
    <location>
        <begin position="189"/>
        <end position="216"/>
    </location>
</feature>
<feature type="transmembrane region" description="Helical" evidence="17">
    <location>
        <begin position="89"/>
        <end position="110"/>
    </location>
</feature>
<dbReference type="KEGG" id="meiy:MIN45_P0040"/>
<dbReference type="GO" id="GO:0046872">
    <property type="term" value="F:metal ion binding"/>
    <property type="evidence" value="ECO:0007669"/>
    <property type="project" value="UniProtKB-KW"/>
</dbReference>
<evidence type="ECO:0000256" key="6">
    <source>
        <dbReference type="ARBA" id="ARBA00022692"/>
    </source>
</evidence>
<evidence type="ECO:0000256" key="4">
    <source>
        <dbReference type="ARBA" id="ARBA00022475"/>
    </source>
</evidence>
<evidence type="ECO:0000256" key="11">
    <source>
        <dbReference type="ARBA" id="ARBA00023004"/>
    </source>
</evidence>
<dbReference type="EC" id="1.7.5.1" evidence="2"/>
<keyword evidence="13 17" id="KW-0472">Membrane</keyword>
<dbReference type="GO" id="GO:0005886">
    <property type="term" value="C:plasma membrane"/>
    <property type="evidence" value="ECO:0007669"/>
    <property type="project" value="UniProtKB-SubCell"/>
</dbReference>
<evidence type="ECO:0000256" key="12">
    <source>
        <dbReference type="ARBA" id="ARBA00023063"/>
    </source>
</evidence>
<evidence type="ECO:0000256" key="9">
    <source>
        <dbReference type="ARBA" id="ARBA00022989"/>
    </source>
</evidence>
<dbReference type="RefSeq" id="WP_286292613.1">
    <property type="nucleotide sequence ID" value="NZ_AP024718.1"/>
</dbReference>
<dbReference type="SUPFAM" id="SSF103501">
    <property type="entry name" value="Respiratory nitrate reductase 1 gamma chain"/>
    <property type="match status" value="1"/>
</dbReference>
<feature type="binding site" description="axial binding residue" evidence="16">
    <location>
        <position position="56"/>
    </location>
    <ligand>
        <name>heme b</name>
        <dbReference type="ChEBI" id="CHEBI:60344"/>
        <label>1</label>
    </ligand>
    <ligandPart>
        <name>Fe</name>
        <dbReference type="ChEBI" id="CHEBI:18248"/>
    </ligandPart>
</feature>
<evidence type="ECO:0000256" key="16">
    <source>
        <dbReference type="PIRSR" id="PIRSR603816-1"/>
    </source>
</evidence>